<evidence type="ECO:0000259" key="2">
    <source>
        <dbReference type="PROSITE" id="PS50181"/>
    </source>
</evidence>
<evidence type="ECO:0000313" key="4">
    <source>
        <dbReference type="Proteomes" id="UP000288859"/>
    </source>
</evidence>
<dbReference type="InterPro" id="IPR032675">
    <property type="entry name" value="LRR_dom_sf"/>
</dbReference>
<comment type="caution">
    <text evidence="3">The sequence shown here is derived from an EMBL/GenBank/DDBJ whole genome shotgun (WGS) entry which is preliminary data.</text>
</comment>
<dbReference type="SUPFAM" id="SSF52047">
    <property type="entry name" value="RNI-like"/>
    <property type="match status" value="1"/>
</dbReference>
<dbReference type="SMART" id="SM00256">
    <property type="entry name" value="FBOX"/>
    <property type="match status" value="1"/>
</dbReference>
<evidence type="ECO:0000313" key="3">
    <source>
        <dbReference type="EMBL" id="RVX70000.1"/>
    </source>
</evidence>
<dbReference type="InterPro" id="IPR036047">
    <property type="entry name" value="F-box-like_dom_sf"/>
</dbReference>
<dbReference type="SMART" id="SM00367">
    <property type="entry name" value="LRR_CC"/>
    <property type="match status" value="6"/>
</dbReference>
<sequence length="747" mass="83933">MDSISTTMTMTVATTPSTSQPHQSDSPRPMTPTSPLIEATTAFDQPAKLKGRHRLLAGLHRISSSPSLAKLARNRSSEKVYKSGQKASISCVSLNSPTVGYPLSSPLSYNSQLSNGFSTAPTTPGTPASQQSYFDTNARLRPLDPTDVTSIPIPVDLRSSKPLSTPLPEISEKPFPRRQNFNFWKDMPYELRVHILSFLSPKDIIKVSAVSSEWHDICFDGQLWTSLDCQTYYQQITSDALIKIMLNAGAFVKNLNLRGCVQLRDQWLSLGTRMTNQECRNLETFSIEGCSIERSSIHFFLLRNPRLIHINMPSMQNINNATMKIIATHCPQLELLNIDWCSQIDSKGLKKVLQGCPKLSDLRASEVRGLDDNGFMLEVFQRNNLERLILQHCDSLTDEALRIMVQGVEPELDLLTDRPIVPPRRLRHLDISRCRSLTDRGIQAMAHNVPYLEGLRLCQNTALTDDALEHLLQTTDRLTHLEVEELEHLTNETLITLSESKAAKTLEHLSVSYCELVGDVGVLPLLKACPNIRSLCLDNTRISDLVLMEASEQVRNRGSTTKKNQIPRKGLELVAFDCANVTWAGVREILQGNGRVMQGRKRSVYQTQNFVGENGEKEESRRVIEIQTLLYPTEVIHLKAFYGWRQTVDEHYKRCTTGRWGAAARLEEKWAEWMVASEEVGVVGHGWSSRRRRRRAREAENRVRDDEDGTAQDTGTGDDEGSGVEFATGRNPRGGRRRARSGGCLVM</sequence>
<dbReference type="GO" id="GO:0019005">
    <property type="term" value="C:SCF ubiquitin ligase complex"/>
    <property type="evidence" value="ECO:0007669"/>
    <property type="project" value="TreeGrafter"/>
</dbReference>
<dbReference type="OrthoDB" id="550575at2759"/>
<dbReference type="GO" id="GO:0031146">
    <property type="term" value="P:SCF-dependent proteasomal ubiquitin-dependent protein catabolic process"/>
    <property type="evidence" value="ECO:0007669"/>
    <property type="project" value="TreeGrafter"/>
</dbReference>
<organism evidence="3 4">
    <name type="scientific">Exophiala mesophila</name>
    <name type="common">Black yeast-like fungus</name>
    <dbReference type="NCBI Taxonomy" id="212818"/>
    <lineage>
        <taxon>Eukaryota</taxon>
        <taxon>Fungi</taxon>
        <taxon>Dikarya</taxon>
        <taxon>Ascomycota</taxon>
        <taxon>Pezizomycotina</taxon>
        <taxon>Eurotiomycetes</taxon>
        <taxon>Chaetothyriomycetidae</taxon>
        <taxon>Chaetothyriales</taxon>
        <taxon>Herpotrichiellaceae</taxon>
        <taxon>Exophiala</taxon>
    </lineage>
</organism>
<feature type="region of interest" description="Disordered" evidence="1">
    <location>
        <begin position="1"/>
        <end position="42"/>
    </location>
</feature>
<evidence type="ECO:0000256" key="1">
    <source>
        <dbReference type="SAM" id="MobiDB-lite"/>
    </source>
</evidence>
<feature type="compositionally biased region" description="Low complexity" evidence="1">
    <location>
        <begin position="1"/>
        <end position="19"/>
    </location>
</feature>
<protein>
    <recommendedName>
        <fullName evidence="2">F-box domain-containing protein</fullName>
    </recommendedName>
</protein>
<reference evidence="3 4" key="1">
    <citation type="submission" date="2017-03" db="EMBL/GenBank/DDBJ databases">
        <title>Genomes of endolithic fungi from Antarctica.</title>
        <authorList>
            <person name="Coleine C."/>
            <person name="Masonjones S."/>
            <person name="Stajich J.E."/>
        </authorList>
    </citation>
    <scope>NUCLEOTIDE SEQUENCE [LARGE SCALE GENOMIC DNA]</scope>
    <source>
        <strain evidence="3 4">CCFEE 6314</strain>
    </source>
</reference>
<feature type="compositionally biased region" description="Polar residues" evidence="1">
    <location>
        <begin position="20"/>
        <end position="34"/>
    </location>
</feature>
<dbReference type="AlphaFoldDB" id="A0A438N2P4"/>
<name>A0A438N2P4_EXOME</name>
<accession>A0A438N2P4</accession>
<dbReference type="Pfam" id="PF12937">
    <property type="entry name" value="F-box-like"/>
    <property type="match status" value="1"/>
</dbReference>
<dbReference type="PROSITE" id="PS50181">
    <property type="entry name" value="FBOX"/>
    <property type="match status" value="1"/>
</dbReference>
<feature type="domain" description="F-box" evidence="2">
    <location>
        <begin position="181"/>
        <end position="227"/>
    </location>
</feature>
<dbReference type="InterPro" id="IPR006553">
    <property type="entry name" value="Leu-rich_rpt_Cys-con_subtyp"/>
</dbReference>
<feature type="compositionally biased region" description="Acidic residues" evidence="1">
    <location>
        <begin position="706"/>
        <end position="722"/>
    </location>
</feature>
<proteinExistence type="predicted"/>
<dbReference type="SUPFAM" id="SSF81383">
    <property type="entry name" value="F-box domain"/>
    <property type="match status" value="1"/>
</dbReference>
<dbReference type="InterPro" id="IPR001810">
    <property type="entry name" value="F-box_dom"/>
</dbReference>
<dbReference type="Pfam" id="PF25372">
    <property type="entry name" value="DUF7885"/>
    <property type="match status" value="1"/>
</dbReference>
<dbReference type="VEuPathDB" id="FungiDB:PV10_08957"/>
<dbReference type="Gene3D" id="3.80.10.10">
    <property type="entry name" value="Ribonuclease Inhibitor"/>
    <property type="match status" value="3"/>
</dbReference>
<dbReference type="PANTHER" id="PTHR13318:SF106">
    <property type="entry name" value="F-BOX_LRR-REPEAT PROTEIN 2"/>
    <property type="match status" value="1"/>
</dbReference>
<gene>
    <name evidence="3" type="ORF">B0A52_06171</name>
</gene>
<feature type="region of interest" description="Disordered" evidence="1">
    <location>
        <begin position="686"/>
        <end position="747"/>
    </location>
</feature>
<dbReference type="Proteomes" id="UP000288859">
    <property type="component" value="Unassembled WGS sequence"/>
</dbReference>
<dbReference type="PANTHER" id="PTHR13318">
    <property type="entry name" value="PARTNER OF PAIRED, ISOFORM B-RELATED"/>
    <property type="match status" value="1"/>
</dbReference>
<dbReference type="EMBL" id="NAJM01000025">
    <property type="protein sequence ID" value="RVX70000.1"/>
    <property type="molecule type" value="Genomic_DNA"/>
</dbReference>
<dbReference type="InterPro" id="IPR057207">
    <property type="entry name" value="FBXL15_LRR"/>
</dbReference>